<dbReference type="OrthoDB" id="5653727at2"/>
<sequence>MLFIHIAAGSVLLLFGFVALSVMKGQYKHRLSGNLFFISLLFMTGSAALLTDDPTMALLTLYYGATAWAVIIRKENSTGIFEILAMIAIALVSVRLFHFAFTATDLHPTFKFILLAHASVAALAVLLDLNMIIRGGLSGKHRIVRHAWRTCFALLGAVMSFSSNTSEYWPRFIDSNALIYLMLFVLFYWLIRVLFTSWYNQIIQSVGDSLLARKLLEAKQSLNGK</sequence>
<evidence type="ECO:0000256" key="1">
    <source>
        <dbReference type="SAM" id="Phobius"/>
    </source>
</evidence>
<reference evidence="2 3" key="1">
    <citation type="submission" date="2006-03" db="EMBL/GenBank/DDBJ databases">
        <title>Complete sequence of Shewanella denitrificans OS217.</title>
        <authorList>
            <consortium name="US DOE Joint Genome Institute"/>
            <person name="Copeland A."/>
            <person name="Lucas S."/>
            <person name="Lapidus A."/>
            <person name="Barry K."/>
            <person name="Detter J.C."/>
            <person name="Glavina del Rio T."/>
            <person name="Hammon N."/>
            <person name="Israni S."/>
            <person name="Dalin E."/>
            <person name="Tice H."/>
            <person name="Pitluck S."/>
            <person name="Brettin T."/>
            <person name="Bruce D."/>
            <person name="Han C."/>
            <person name="Tapia R."/>
            <person name="Gilna P."/>
            <person name="Kiss H."/>
            <person name="Schmutz J."/>
            <person name="Larimer F."/>
            <person name="Land M."/>
            <person name="Hauser L."/>
            <person name="Kyrpides N."/>
            <person name="Lykidis A."/>
            <person name="Richardson P."/>
        </authorList>
    </citation>
    <scope>NUCLEOTIDE SEQUENCE [LARGE SCALE GENOMIC DNA]</scope>
    <source>
        <strain evidence="3">OS217 / ATCC BAA-1090 / DSM 15013</strain>
    </source>
</reference>
<feature type="transmembrane region" description="Helical" evidence="1">
    <location>
        <begin position="109"/>
        <end position="127"/>
    </location>
</feature>
<dbReference type="HOGENOM" id="CLU_094110_0_0_6"/>
<gene>
    <name evidence="2" type="ordered locus">Sden_1870</name>
</gene>
<evidence type="ECO:0000313" key="2">
    <source>
        <dbReference type="EMBL" id="ABE55153.1"/>
    </source>
</evidence>
<accession>Q12N23</accession>
<feature type="transmembrane region" description="Helical" evidence="1">
    <location>
        <begin position="31"/>
        <end position="50"/>
    </location>
</feature>
<keyword evidence="1" id="KW-1133">Transmembrane helix</keyword>
<proteinExistence type="predicted"/>
<organism evidence="2 3">
    <name type="scientific">Shewanella denitrificans (strain OS217 / ATCC BAA-1090 / DSM 15013)</name>
    <dbReference type="NCBI Taxonomy" id="318161"/>
    <lineage>
        <taxon>Bacteria</taxon>
        <taxon>Pseudomonadati</taxon>
        <taxon>Pseudomonadota</taxon>
        <taxon>Gammaproteobacteria</taxon>
        <taxon>Alteromonadales</taxon>
        <taxon>Shewanellaceae</taxon>
        <taxon>Shewanella</taxon>
    </lineage>
</organism>
<dbReference type="RefSeq" id="WP_011496310.1">
    <property type="nucleotide sequence ID" value="NC_007954.1"/>
</dbReference>
<evidence type="ECO:0008006" key="4">
    <source>
        <dbReference type="Google" id="ProtNLM"/>
    </source>
</evidence>
<dbReference type="eggNOG" id="ENOG5033PBA">
    <property type="taxonomic scope" value="Bacteria"/>
</dbReference>
<feature type="transmembrane region" description="Helical" evidence="1">
    <location>
        <begin position="147"/>
        <end position="165"/>
    </location>
</feature>
<feature type="transmembrane region" description="Helical" evidence="1">
    <location>
        <begin position="79"/>
        <end position="97"/>
    </location>
</feature>
<keyword evidence="1" id="KW-0472">Membrane</keyword>
<protein>
    <recommendedName>
        <fullName evidence="4">DUF2306 domain-containing protein</fullName>
    </recommendedName>
</protein>
<feature type="transmembrane region" description="Helical" evidence="1">
    <location>
        <begin position="56"/>
        <end position="72"/>
    </location>
</feature>
<feature type="transmembrane region" description="Helical" evidence="1">
    <location>
        <begin position="6"/>
        <end position="24"/>
    </location>
</feature>
<dbReference type="Proteomes" id="UP000001982">
    <property type="component" value="Chromosome"/>
</dbReference>
<keyword evidence="3" id="KW-1185">Reference proteome</keyword>
<dbReference type="KEGG" id="sdn:Sden_1870"/>
<keyword evidence="1" id="KW-0812">Transmembrane</keyword>
<feature type="transmembrane region" description="Helical" evidence="1">
    <location>
        <begin position="177"/>
        <end position="195"/>
    </location>
</feature>
<dbReference type="AlphaFoldDB" id="Q12N23"/>
<name>Q12N23_SHEDO</name>
<dbReference type="EMBL" id="CP000302">
    <property type="protein sequence ID" value="ABE55153.1"/>
    <property type="molecule type" value="Genomic_DNA"/>
</dbReference>
<evidence type="ECO:0000313" key="3">
    <source>
        <dbReference type="Proteomes" id="UP000001982"/>
    </source>
</evidence>